<dbReference type="STRING" id="1805209.AUJ73_04365"/>
<dbReference type="InterPro" id="IPR029060">
    <property type="entry name" value="PIN-like_dom_sf"/>
</dbReference>
<evidence type="ECO:0000313" key="2">
    <source>
        <dbReference type="EMBL" id="OIO13072.1"/>
    </source>
</evidence>
<dbReference type="InterPro" id="IPR002716">
    <property type="entry name" value="PIN_dom"/>
</dbReference>
<sequence length="123" mass="14176">MICLDTNTLIRFFTNDIPEKSQKVKKLLAFEGKIFIPDVVFPEIEYILIKKYNQSRKEIIQIFKFLSSNKNIILTRQIKSAIEIYNKTKLDMADCCICACSLDGKLASFDEGLLKAPGIKSYW</sequence>
<dbReference type="Proteomes" id="UP000183120">
    <property type="component" value="Unassembled WGS sequence"/>
</dbReference>
<organism evidence="2 3">
    <name type="scientific">Candidatus Gottesmanbacteria bacterium CG1_02_37_22</name>
    <dbReference type="NCBI Taxonomy" id="1805209"/>
    <lineage>
        <taxon>Bacteria</taxon>
        <taxon>Candidatus Gottesmaniibacteriota</taxon>
    </lineage>
</organism>
<gene>
    <name evidence="2" type="ORF">AUJ73_04365</name>
</gene>
<dbReference type="Gene3D" id="3.40.50.1010">
    <property type="entry name" value="5'-nuclease"/>
    <property type="match status" value="1"/>
</dbReference>
<comment type="caution">
    <text evidence="2">The sequence shown here is derived from an EMBL/GenBank/DDBJ whole genome shotgun (WGS) entry which is preliminary data.</text>
</comment>
<accession>A0A1J4TN31</accession>
<dbReference type="AlphaFoldDB" id="A0A1J4TN31"/>
<reference evidence="2 3" key="1">
    <citation type="journal article" date="2016" name="Environ. Microbiol.">
        <title>Genomic resolution of a cold subsurface aquifer community provides metabolic insights for novel microbes adapted to high CO concentrations.</title>
        <authorList>
            <person name="Probst A.J."/>
            <person name="Castelle C.J."/>
            <person name="Singh A."/>
            <person name="Brown C.T."/>
            <person name="Anantharaman K."/>
            <person name="Sharon I."/>
            <person name="Hug L.A."/>
            <person name="Burstein D."/>
            <person name="Emerson J.B."/>
            <person name="Thomas B.C."/>
            <person name="Banfield J.F."/>
        </authorList>
    </citation>
    <scope>NUCLEOTIDE SEQUENCE [LARGE SCALE GENOMIC DNA]</scope>
    <source>
        <strain evidence="2">CG1_02_37_22</strain>
    </source>
</reference>
<dbReference type="Pfam" id="PF01850">
    <property type="entry name" value="PIN"/>
    <property type="match status" value="1"/>
</dbReference>
<evidence type="ECO:0000313" key="3">
    <source>
        <dbReference type="Proteomes" id="UP000183120"/>
    </source>
</evidence>
<feature type="domain" description="PIN" evidence="1">
    <location>
        <begin position="2"/>
        <end position="116"/>
    </location>
</feature>
<proteinExistence type="predicted"/>
<protein>
    <recommendedName>
        <fullName evidence="1">PIN domain-containing protein</fullName>
    </recommendedName>
</protein>
<dbReference type="SUPFAM" id="SSF88723">
    <property type="entry name" value="PIN domain-like"/>
    <property type="match status" value="1"/>
</dbReference>
<name>A0A1J4TN31_9BACT</name>
<evidence type="ECO:0000259" key="1">
    <source>
        <dbReference type="Pfam" id="PF01850"/>
    </source>
</evidence>
<dbReference type="EMBL" id="MNUY01000069">
    <property type="protein sequence ID" value="OIO13072.1"/>
    <property type="molecule type" value="Genomic_DNA"/>
</dbReference>